<keyword evidence="1" id="KW-0175">Coiled coil</keyword>
<feature type="coiled-coil region" evidence="1">
    <location>
        <begin position="19"/>
        <end position="46"/>
    </location>
</feature>
<dbReference type="RefSeq" id="WP_101893970.1">
    <property type="nucleotide sequence ID" value="NZ_CP022684.1"/>
</dbReference>
<gene>
    <name evidence="3" type="ORF">Kalk_09275</name>
</gene>
<evidence type="ECO:0000313" key="4">
    <source>
        <dbReference type="Proteomes" id="UP000235116"/>
    </source>
</evidence>
<name>A0A2K9LM81_9GAMM</name>
<evidence type="ECO:0008006" key="5">
    <source>
        <dbReference type="Google" id="ProtNLM"/>
    </source>
</evidence>
<evidence type="ECO:0000256" key="1">
    <source>
        <dbReference type="SAM" id="Coils"/>
    </source>
</evidence>
<protein>
    <recommendedName>
        <fullName evidence="5">Porin domain-containing protein</fullName>
    </recommendedName>
</protein>
<feature type="signal peptide" evidence="2">
    <location>
        <begin position="1"/>
        <end position="23"/>
    </location>
</feature>
<evidence type="ECO:0000256" key="2">
    <source>
        <dbReference type="SAM" id="SignalP"/>
    </source>
</evidence>
<dbReference type="KEGG" id="kak:Kalk_09275"/>
<dbReference type="SUPFAM" id="SSF56935">
    <property type="entry name" value="Porins"/>
    <property type="match status" value="1"/>
</dbReference>
<dbReference type="OrthoDB" id="197869at2"/>
<proteinExistence type="predicted"/>
<dbReference type="AlphaFoldDB" id="A0A2K9LM81"/>
<accession>A0A2K9LM81</accession>
<feature type="chain" id="PRO_5014966455" description="Porin domain-containing protein" evidence="2">
    <location>
        <begin position="24"/>
        <end position="392"/>
    </location>
</feature>
<keyword evidence="2" id="KW-0732">Signal</keyword>
<reference evidence="4" key="1">
    <citation type="submission" date="2017-08" db="EMBL/GenBank/DDBJ databases">
        <title>Direct submision.</title>
        <authorList>
            <person name="Kim S.-J."/>
            <person name="Rhee S.-K."/>
        </authorList>
    </citation>
    <scope>NUCLEOTIDE SEQUENCE [LARGE SCALE GENOMIC DNA]</scope>
    <source>
        <strain evidence="4">GI5</strain>
    </source>
</reference>
<sequence length="392" mass="43820">MNKGMIRLGLPCLLTALSLPTYANEIDDLKQRISDLEAKVEKSDKKNKRKIDSLKDDFKESKQQLRVSGFGTAGVTKSDSTFSTSDREFTEEFNYSTDTKAAVQLDYRMDENWSATIQLMGRAFNEWDTKTEWAFIKYKYNEQLAFRAGRLRLPFYYYSESLDVGFVYPWARPPMPYYVTSISNYEGFDANYRFATGDVTHEASLLVGATKGTLPNGLSISLEDMWGGSYQANYMGFGIRLFGMNADADLDFGGAFGLNEEADRVGYYSIAVSYTGENLFALVEGSRSDTEMVLVRTAESAQATVGYKWGRWTPYGSYSYSLSLADGKLLGGAVLPPAKLDNSTFGLVFEASTQVNIKFQYDHLYNIGGSNPNFSGLKEGTDVYTINVNAIF</sequence>
<dbReference type="EMBL" id="CP022684">
    <property type="protein sequence ID" value="AUM12595.1"/>
    <property type="molecule type" value="Genomic_DNA"/>
</dbReference>
<keyword evidence="4" id="KW-1185">Reference proteome</keyword>
<organism evidence="3 4">
    <name type="scientific">Ketobacter alkanivorans</name>
    <dbReference type="NCBI Taxonomy" id="1917421"/>
    <lineage>
        <taxon>Bacteria</taxon>
        <taxon>Pseudomonadati</taxon>
        <taxon>Pseudomonadota</taxon>
        <taxon>Gammaproteobacteria</taxon>
        <taxon>Pseudomonadales</taxon>
        <taxon>Ketobacteraceae</taxon>
        <taxon>Ketobacter</taxon>
    </lineage>
</organism>
<dbReference type="Proteomes" id="UP000235116">
    <property type="component" value="Chromosome"/>
</dbReference>
<evidence type="ECO:0000313" key="3">
    <source>
        <dbReference type="EMBL" id="AUM12595.1"/>
    </source>
</evidence>